<evidence type="ECO:0000313" key="1">
    <source>
        <dbReference type="EMBL" id="KAK7845799.1"/>
    </source>
</evidence>
<organism evidence="1 2">
    <name type="scientific">Quercus suber</name>
    <name type="common">Cork oak</name>
    <dbReference type="NCBI Taxonomy" id="58331"/>
    <lineage>
        <taxon>Eukaryota</taxon>
        <taxon>Viridiplantae</taxon>
        <taxon>Streptophyta</taxon>
        <taxon>Embryophyta</taxon>
        <taxon>Tracheophyta</taxon>
        <taxon>Spermatophyta</taxon>
        <taxon>Magnoliopsida</taxon>
        <taxon>eudicotyledons</taxon>
        <taxon>Gunneridae</taxon>
        <taxon>Pentapetalae</taxon>
        <taxon>rosids</taxon>
        <taxon>fabids</taxon>
        <taxon>Fagales</taxon>
        <taxon>Fagaceae</taxon>
        <taxon>Quercus</taxon>
    </lineage>
</organism>
<reference evidence="1 2" key="1">
    <citation type="journal article" date="2018" name="Sci. Data">
        <title>The draft genome sequence of cork oak.</title>
        <authorList>
            <person name="Ramos A.M."/>
            <person name="Usie A."/>
            <person name="Barbosa P."/>
            <person name="Barros P.M."/>
            <person name="Capote T."/>
            <person name="Chaves I."/>
            <person name="Simoes F."/>
            <person name="Abreu I."/>
            <person name="Carrasquinho I."/>
            <person name="Faro C."/>
            <person name="Guimaraes J.B."/>
            <person name="Mendonca D."/>
            <person name="Nobrega F."/>
            <person name="Rodrigues L."/>
            <person name="Saibo N.J.M."/>
            <person name="Varela M.C."/>
            <person name="Egas C."/>
            <person name="Matos J."/>
            <person name="Miguel C.M."/>
            <person name="Oliveira M.M."/>
            <person name="Ricardo C.P."/>
            <person name="Goncalves S."/>
        </authorList>
    </citation>
    <scope>NUCLEOTIDE SEQUENCE [LARGE SCALE GENOMIC DNA]</scope>
    <source>
        <strain evidence="2">cv. HL8</strain>
    </source>
</reference>
<protein>
    <submittedName>
        <fullName evidence="1">Uncharacterized protein</fullName>
    </submittedName>
</protein>
<evidence type="ECO:0000313" key="2">
    <source>
        <dbReference type="Proteomes" id="UP000237347"/>
    </source>
</evidence>
<dbReference type="EMBL" id="PKMF04000165">
    <property type="protein sequence ID" value="KAK7845799.1"/>
    <property type="molecule type" value="Genomic_DNA"/>
</dbReference>
<dbReference type="Proteomes" id="UP000237347">
    <property type="component" value="Unassembled WGS sequence"/>
</dbReference>
<gene>
    <name evidence="1" type="ORF">CFP56_008971</name>
</gene>
<accession>A0AAW0L2J7</accession>
<dbReference type="AlphaFoldDB" id="A0AAW0L2J7"/>
<keyword evidence="2" id="KW-1185">Reference proteome</keyword>
<proteinExistence type="predicted"/>
<comment type="caution">
    <text evidence="1">The sequence shown here is derived from an EMBL/GenBank/DDBJ whole genome shotgun (WGS) entry which is preliminary data.</text>
</comment>
<name>A0AAW0L2J7_QUESU</name>
<sequence length="102" mass="11617">MFLHSILTPRSKNCLADSLCGGRFDIENYKIQTSNRLLVTYDNNVNEFCSKNWNGLITGNANENYKIQTSNRLLVTYDNNVNEFCSKNWNGLITGNANFGKK</sequence>